<comment type="caution">
    <text evidence="2">The sequence shown here is derived from an EMBL/GenBank/DDBJ whole genome shotgun (WGS) entry which is preliminary data.</text>
</comment>
<reference evidence="2 3" key="1">
    <citation type="journal article" date="2023" name="Hortic Res">
        <title>Pangenome of water caltrop reveals structural variations and asymmetric subgenome divergence after allopolyploidization.</title>
        <authorList>
            <person name="Zhang X."/>
            <person name="Chen Y."/>
            <person name="Wang L."/>
            <person name="Yuan Y."/>
            <person name="Fang M."/>
            <person name="Shi L."/>
            <person name="Lu R."/>
            <person name="Comes H.P."/>
            <person name="Ma Y."/>
            <person name="Chen Y."/>
            <person name="Huang G."/>
            <person name="Zhou Y."/>
            <person name="Zheng Z."/>
            <person name="Qiu Y."/>
        </authorList>
    </citation>
    <scope>NUCLEOTIDE SEQUENCE [LARGE SCALE GENOMIC DNA]</scope>
    <source>
        <tissue evidence="2">Roots</tissue>
    </source>
</reference>
<feature type="region of interest" description="Disordered" evidence="1">
    <location>
        <begin position="26"/>
        <end position="51"/>
    </location>
</feature>
<proteinExistence type="predicted"/>
<dbReference type="AlphaFoldDB" id="A0AAN7GYU5"/>
<sequence>MEAQGHDGLLYYWTRQEQRGGHNSGLNLAIDIDDDDEGEVGPHALDYQMPY</sequence>
<evidence type="ECO:0000256" key="1">
    <source>
        <dbReference type="SAM" id="MobiDB-lite"/>
    </source>
</evidence>
<dbReference type="EMBL" id="JAXIOK010000018">
    <property type="protein sequence ID" value="KAK4749747.1"/>
    <property type="molecule type" value="Genomic_DNA"/>
</dbReference>
<name>A0AAN7GYU5_9MYRT</name>
<gene>
    <name evidence="2" type="ORF">SAY87_027196</name>
</gene>
<protein>
    <submittedName>
        <fullName evidence="2">Uncharacterized protein</fullName>
    </submittedName>
</protein>
<organism evidence="2 3">
    <name type="scientific">Trapa incisa</name>
    <dbReference type="NCBI Taxonomy" id="236973"/>
    <lineage>
        <taxon>Eukaryota</taxon>
        <taxon>Viridiplantae</taxon>
        <taxon>Streptophyta</taxon>
        <taxon>Embryophyta</taxon>
        <taxon>Tracheophyta</taxon>
        <taxon>Spermatophyta</taxon>
        <taxon>Magnoliopsida</taxon>
        <taxon>eudicotyledons</taxon>
        <taxon>Gunneridae</taxon>
        <taxon>Pentapetalae</taxon>
        <taxon>rosids</taxon>
        <taxon>malvids</taxon>
        <taxon>Myrtales</taxon>
        <taxon>Lythraceae</taxon>
        <taxon>Trapa</taxon>
    </lineage>
</organism>
<keyword evidence="3" id="KW-1185">Reference proteome</keyword>
<evidence type="ECO:0000313" key="2">
    <source>
        <dbReference type="EMBL" id="KAK4749747.1"/>
    </source>
</evidence>
<dbReference type="Proteomes" id="UP001345219">
    <property type="component" value="Chromosome 21"/>
</dbReference>
<accession>A0AAN7GYU5</accession>
<evidence type="ECO:0000313" key="3">
    <source>
        <dbReference type="Proteomes" id="UP001345219"/>
    </source>
</evidence>